<evidence type="ECO:0000256" key="1">
    <source>
        <dbReference type="SAM" id="Phobius"/>
    </source>
</evidence>
<sequence length="293" mass="32304">MPPQPAKNTATFIALALFAECFIIYASVLVKLTDMPPINLGFYRIMFALPIFWLMAQTKSKSNLFSLPLKDMALMLLAGVFFAFDLLFFNIALRHTSVANVNLFASLACFILMPIGILFFKEKFKKSLLFGGIVAFLGVCLLVGGKGELSVASGYGDFMAFLSVLCYSGFLAVIYSLRRKYGTLQIMFFACIGSSFMLFILMCVFEGFVLPKGAKDWGIIVLIALCGQVIGQGFFSFILGKLDSQMASLLLLFSPIIAALMGFFLLGEHLGIFEILGIGIIIFGVYLAKREHY</sequence>
<dbReference type="PANTHER" id="PTHR22911:SF76">
    <property type="entry name" value="EAMA DOMAIN-CONTAINING PROTEIN"/>
    <property type="match status" value="1"/>
</dbReference>
<comment type="caution">
    <text evidence="3">The sequence shown here is derived from an EMBL/GenBank/DDBJ whole genome shotgun (WGS) entry which is preliminary data.</text>
</comment>
<reference evidence="3 4" key="1">
    <citation type="journal article" date="2014" name="Genome Announc.">
        <title>Draft genome sequences of eight enterohepatic helicobacter species isolated from both laboratory and wild rodents.</title>
        <authorList>
            <person name="Sheh A."/>
            <person name="Shen Z."/>
            <person name="Fox J.G."/>
        </authorList>
    </citation>
    <scope>NUCLEOTIDE SEQUENCE [LARGE SCALE GENOMIC DNA]</scope>
    <source>
        <strain evidence="3 4">MIT 09-6949</strain>
    </source>
</reference>
<name>A0A4U8TCD4_9HELI</name>
<keyword evidence="1" id="KW-0812">Transmembrane</keyword>
<feature type="transmembrane region" description="Helical" evidence="1">
    <location>
        <begin position="38"/>
        <end position="56"/>
    </location>
</feature>
<dbReference type="OrthoDB" id="5321939at2"/>
<evidence type="ECO:0000313" key="3">
    <source>
        <dbReference type="EMBL" id="TLD97630.1"/>
    </source>
</evidence>
<accession>A0A4U8TCD4</accession>
<feature type="transmembrane region" description="Helical" evidence="1">
    <location>
        <begin position="217"/>
        <end position="239"/>
    </location>
</feature>
<feature type="transmembrane region" description="Helical" evidence="1">
    <location>
        <begin position="158"/>
        <end position="177"/>
    </location>
</feature>
<proteinExistence type="predicted"/>
<keyword evidence="4" id="KW-1185">Reference proteome</keyword>
<evidence type="ECO:0000259" key="2">
    <source>
        <dbReference type="Pfam" id="PF00892"/>
    </source>
</evidence>
<dbReference type="InterPro" id="IPR000620">
    <property type="entry name" value="EamA_dom"/>
</dbReference>
<dbReference type="InterPro" id="IPR037185">
    <property type="entry name" value="EmrE-like"/>
</dbReference>
<feature type="transmembrane region" description="Helical" evidence="1">
    <location>
        <begin position="246"/>
        <end position="264"/>
    </location>
</feature>
<dbReference type="AlphaFoldDB" id="A0A4U8TCD4"/>
<feature type="transmembrane region" description="Helical" evidence="1">
    <location>
        <begin position="12"/>
        <end position="32"/>
    </location>
</feature>
<dbReference type="SUPFAM" id="SSF103481">
    <property type="entry name" value="Multidrug resistance efflux transporter EmrE"/>
    <property type="match status" value="2"/>
</dbReference>
<dbReference type="Proteomes" id="UP000029733">
    <property type="component" value="Unassembled WGS sequence"/>
</dbReference>
<dbReference type="PANTHER" id="PTHR22911">
    <property type="entry name" value="ACYL-MALONYL CONDENSING ENZYME-RELATED"/>
    <property type="match status" value="1"/>
</dbReference>
<keyword evidence="1" id="KW-1133">Transmembrane helix</keyword>
<feature type="transmembrane region" description="Helical" evidence="1">
    <location>
        <begin position="186"/>
        <end position="211"/>
    </location>
</feature>
<feature type="domain" description="EamA" evidence="2">
    <location>
        <begin position="17"/>
        <end position="143"/>
    </location>
</feature>
<gene>
    <name evidence="3" type="ORF">LS71_002490</name>
</gene>
<feature type="transmembrane region" description="Helical" evidence="1">
    <location>
        <begin position="99"/>
        <end position="120"/>
    </location>
</feature>
<protein>
    <submittedName>
        <fullName evidence="3">DMT family transporter</fullName>
    </submittedName>
</protein>
<feature type="transmembrane region" description="Helical" evidence="1">
    <location>
        <begin position="72"/>
        <end position="93"/>
    </location>
</feature>
<organism evidence="3 4">
    <name type="scientific">Helicobacter jaachi</name>
    <dbReference type="NCBI Taxonomy" id="1677920"/>
    <lineage>
        <taxon>Bacteria</taxon>
        <taxon>Pseudomonadati</taxon>
        <taxon>Campylobacterota</taxon>
        <taxon>Epsilonproteobacteria</taxon>
        <taxon>Campylobacterales</taxon>
        <taxon>Helicobacteraceae</taxon>
        <taxon>Helicobacter</taxon>
    </lineage>
</organism>
<dbReference type="EMBL" id="JRPR02000001">
    <property type="protein sequence ID" value="TLD97630.1"/>
    <property type="molecule type" value="Genomic_DNA"/>
</dbReference>
<dbReference type="RefSeq" id="WP_034356074.1">
    <property type="nucleotide sequence ID" value="NZ_JRPR02000001.1"/>
</dbReference>
<keyword evidence="1" id="KW-0472">Membrane</keyword>
<dbReference type="Pfam" id="PF00892">
    <property type="entry name" value="EamA"/>
    <property type="match status" value="2"/>
</dbReference>
<evidence type="ECO:0000313" key="4">
    <source>
        <dbReference type="Proteomes" id="UP000029733"/>
    </source>
</evidence>
<dbReference type="GO" id="GO:0016020">
    <property type="term" value="C:membrane"/>
    <property type="evidence" value="ECO:0007669"/>
    <property type="project" value="InterPro"/>
</dbReference>
<feature type="domain" description="EamA" evidence="2">
    <location>
        <begin position="155"/>
        <end position="287"/>
    </location>
</feature>
<feature type="transmembrane region" description="Helical" evidence="1">
    <location>
        <begin position="270"/>
        <end position="288"/>
    </location>
</feature>